<feature type="compositionally biased region" description="Low complexity" evidence="1">
    <location>
        <begin position="294"/>
        <end position="305"/>
    </location>
</feature>
<protein>
    <submittedName>
        <fullName evidence="2">Piso0_001716 protein</fullName>
    </submittedName>
</protein>
<feature type="compositionally biased region" description="Low complexity" evidence="1">
    <location>
        <begin position="189"/>
        <end position="201"/>
    </location>
</feature>
<keyword evidence="3" id="KW-1185">Reference proteome</keyword>
<dbReference type="AlphaFoldDB" id="G8YNW8"/>
<dbReference type="EMBL" id="FO082055">
    <property type="protein sequence ID" value="CCE79636.1"/>
    <property type="molecule type" value="Genomic_DNA"/>
</dbReference>
<feature type="region of interest" description="Disordered" evidence="1">
    <location>
        <begin position="226"/>
        <end position="338"/>
    </location>
</feature>
<name>G8YNW8_PICSO</name>
<organism evidence="2 3">
    <name type="scientific">Pichia sorbitophila (strain ATCC MYA-4447 / BCRC 22081 / CBS 7064 / NBRC 10061 / NRRL Y-12695)</name>
    <name type="common">Hybrid yeast</name>
    <dbReference type="NCBI Taxonomy" id="559304"/>
    <lineage>
        <taxon>Eukaryota</taxon>
        <taxon>Fungi</taxon>
        <taxon>Dikarya</taxon>
        <taxon>Ascomycota</taxon>
        <taxon>Saccharomycotina</taxon>
        <taxon>Pichiomycetes</taxon>
        <taxon>Debaryomycetaceae</taxon>
        <taxon>Millerozyma</taxon>
    </lineage>
</organism>
<evidence type="ECO:0000313" key="2">
    <source>
        <dbReference type="EMBL" id="CCE79636.1"/>
    </source>
</evidence>
<feature type="region of interest" description="Disordered" evidence="1">
    <location>
        <begin position="32"/>
        <end position="207"/>
    </location>
</feature>
<evidence type="ECO:0000256" key="1">
    <source>
        <dbReference type="SAM" id="MobiDB-lite"/>
    </source>
</evidence>
<proteinExistence type="predicted"/>
<reference evidence="2 3" key="1">
    <citation type="journal article" date="2012" name="G3 (Bethesda)">
        <title>Pichia sorbitophila, an interspecies yeast hybrid reveals early steps of genome resolution following polyploidization.</title>
        <authorList>
            <person name="Leh Louis V."/>
            <person name="Despons L."/>
            <person name="Friedrich A."/>
            <person name="Martin T."/>
            <person name="Durrens P."/>
            <person name="Casaregola S."/>
            <person name="Neuveglise C."/>
            <person name="Fairhead C."/>
            <person name="Marck C."/>
            <person name="Cruz J.A."/>
            <person name="Straub M.L."/>
            <person name="Kugler V."/>
            <person name="Sacerdot C."/>
            <person name="Uzunov Z."/>
            <person name="Thierry A."/>
            <person name="Weiss S."/>
            <person name="Bleykasten C."/>
            <person name="De Montigny J."/>
            <person name="Jacques N."/>
            <person name="Jung P."/>
            <person name="Lemaire M."/>
            <person name="Mallet S."/>
            <person name="Morel G."/>
            <person name="Richard G.F."/>
            <person name="Sarkar A."/>
            <person name="Savel G."/>
            <person name="Schacherer J."/>
            <person name="Seret M.L."/>
            <person name="Talla E."/>
            <person name="Samson G."/>
            <person name="Jubin C."/>
            <person name="Poulain J."/>
            <person name="Vacherie B."/>
            <person name="Barbe V."/>
            <person name="Pelletier E."/>
            <person name="Sherman D.J."/>
            <person name="Westhof E."/>
            <person name="Weissenbach J."/>
            <person name="Baret P.V."/>
            <person name="Wincker P."/>
            <person name="Gaillardin C."/>
            <person name="Dujon B."/>
            <person name="Souciet J.L."/>
        </authorList>
    </citation>
    <scope>NUCLEOTIDE SEQUENCE [LARGE SCALE GENOMIC DNA]</scope>
    <source>
        <strain evidence="3">ATCC MYA-4447 / BCRC 22081 / CBS 7064 / NBRC 10061 / NRRL Y-12695</strain>
    </source>
</reference>
<dbReference type="InParanoid" id="G8YNW8"/>
<feature type="compositionally biased region" description="Polar residues" evidence="1">
    <location>
        <begin position="271"/>
        <end position="285"/>
    </location>
</feature>
<sequence length="365" mass="39274">MAAEINNGTSNLSALGRFVRFLGQKLLGNRDEDDSIVRITDAKSVRQRPTQSPGSDPGGVKKGREAVNKSAVRGRTRRKRAGLDGKYNERGNRLAGPKARPIQPSSHGERKNKAKVHRIYADLRAGAGPAGSKAAEKTPETGSMRVGTDDSPKLNGSGHPEASCANETFESPSDRASMVFRAIRVDPNSTSSSYSESGSDAESLEPVKQSSISFILNKAASPIEYYKEELPPDDSVPQTPPLSSASKEFRNAPGDSRFGHAPVQTPVATHVHSSSPTTRRLSGTPSYRIRKDITLTNLNPSNTTPPAAPVTPSPRTTSVQSKAESSSSKRPGSRLMSQILAERYQNSGMSFKGDYLSPSQQHHNR</sequence>
<dbReference type="Proteomes" id="UP000005222">
    <property type="component" value="Chromosome E"/>
</dbReference>
<evidence type="ECO:0000313" key="3">
    <source>
        <dbReference type="Proteomes" id="UP000005222"/>
    </source>
</evidence>
<feature type="compositionally biased region" description="Low complexity" evidence="1">
    <location>
        <begin position="313"/>
        <end position="337"/>
    </location>
</feature>
<feature type="compositionally biased region" description="Basic and acidic residues" evidence="1">
    <location>
        <begin position="81"/>
        <end position="92"/>
    </location>
</feature>
<gene>
    <name evidence="2" type="primary">Piso0_001716</name>
    <name evidence="2" type="ORF">GNLVRS01_PISO0E11114g</name>
</gene>
<dbReference type="HOGENOM" id="CLU_758910_0_0_1"/>
<accession>G8YNW8</accession>